<evidence type="ECO:0000256" key="7">
    <source>
        <dbReference type="SAM" id="Phobius"/>
    </source>
</evidence>
<dbReference type="Proteomes" id="UP000007307">
    <property type="component" value="Chromosome"/>
</dbReference>
<proteinExistence type="inferred from homology"/>
<dbReference type="InterPro" id="IPR001972">
    <property type="entry name" value="Stomatin_HflK_fam"/>
</dbReference>
<dbReference type="HOGENOM" id="CLU_059167_1_0_5"/>
<dbReference type="SMART" id="SM00244">
    <property type="entry name" value="PHB"/>
    <property type="match status" value="1"/>
</dbReference>
<dbReference type="STRING" id="320483.AMF_804"/>
<keyword evidence="5 7" id="KW-0472">Membrane</keyword>
<sequence>MLLTTSKACSPTCPWPERVARKLEAGGSMKLSLARLALLGAIVFGLVTLALESAFIVDEAHQAIVVQFGRVQKSVQKSGLFYKVPVISEVIYFDKRIIEIRSDSCEVIAADQKRFVVDFYAKYKIIDPVKFYQTVRSETGLENRLGSIIESSLRAQVGSVALINFLNEARADVMRRIQEGVSTESEKFGVEMVDVRIKRADLPEENSAAIFRRMQTDREKEAREIRAEGEEMSQKIRSDADFQTRVIIADAMRDAQIIRGTGDAKASQIYNNALKADPDFFSFYRTMRAYRRVFSDGTTKIVLSPNNDFISLFNKSRG</sequence>
<evidence type="ECO:0000256" key="6">
    <source>
        <dbReference type="PIRNR" id="PIRNR005651"/>
    </source>
</evidence>
<evidence type="ECO:0000313" key="10">
    <source>
        <dbReference type="Proteomes" id="UP000007307"/>
    </source>
</evidence>
<organism evidence="9 10">
    <name type="scientific">Anaplasma marginale (strain Florida)</name>
    <dbReference type="NCBI Taxonomy" id="320483"/>
    <lineage>
        <taxon>Bacteria</taxon>
        <taxon>Pseudomonadati</taxon>
        <taxon>Pseudomonadota</taxon>
        <taxon>Alphaproteobacteria</taxon>
        <taxon>Rickettsiales</taxon>
        <taxon>Anaplasmataceae</taxon>
        <taxon>Anaplasma</taxon>
    </lineage>
</organism>
<dbReference type="InterPro" id="IPR036013">
    <property type="entry name" value="Band_7/SPFH_dom_sf"/>
</dbReference>
<accession>B9KGT2</accession>
<dbReference type="KEGG" id="amf:AMF_804"/>
<dbReference type="AlphaFoldDB" id="B9KGT2"/>
<evidence type="ECO:0000256" key="5">
    <source>
        <dbReference type="ARBA" id="ARBA00023136"/>
    </source>
</evidence>
<protein>
    <recommendedName>
        <fullName evidence="6">Protein HflC</fullName>
    </recommendedName>
</protein>
<keyword evidence="4 7" id="KW-1133">Transmembrane helix</keyword>
<dbReference type="EMBL" id="CP001079">
    <property type="protein sequence ID" value="ACM49636.1"/>
    <property type="molecule type" value="Genomic_DNA"/>
</dbReference>
<feature type="transmembrane region" description="Helical" evidence="7">
    <location>
        <begin position="36"/>
        <end position="57"/>
    </location>
</feature>
<keyword evidence="3 7" id="KW-0812">Transmembrane</keyword>
<dbReference type="PIRSF" id="PIRSF005651">
    <property type="entry name" value="HflC"/>
    <property type="match status" value="1"/>
</dbReference>
<dbReference type="InterPro" id="IPR001107">
    <property type="entry name" value="Band_7"/>
</dbReference>
<dbReference type="PANTHER" id="PTHR42911:SF1">
    <property type="entry name" value="MODULATOR OF FTSH PROTEASE HFLC"/>
    <property type="match status" value="1"/>
</dbReference>
<comment type="function">
    <text evidence="6">HflC and HflK could regulate a protease.</text>
</comment>
<evidence type="ECO:0000256" key="3">
    <source>
        <dbReference type="ARBA" id="ARBA00022692"/>
    </source>
</evidence>
<dbReference type="InterPro" id="IPR010200">
    <property type="entry name" value="HflC"/>
</dbReference>
<dbReference type="PRINTS" id="PR00721">
    <property type="entry name" value="STOMATIN"/>
</dbReference>
<evidence type="ECO:0000313" key="9">
    <source>
        <dbReference type="EMBL" id="ACM49636.1"/>
    </source>
</evidence>
<reference evidence="9 10" key="1">
    <citation type="journal article" date="2009" name="BMC Genomics">
        <title>Conservation in the face of diversity: multistrain analysis of an intracellular bacterium.</title>
        <authorList>
            <person name="Dark M.J."/>
            <person name="Herndon D.R."/>
            <person name="Kappmeyer L.S."/>
            <person name="Gonzales M.P."/>
            <person name="Nordeen E."/>
            <person name="Palmer G.H."/>
            <person name="Knowles D.P. Jr."/>
            <person name="Brayton K.A."/>
        </authorList>
    </citation>
    <scope>NUCLEOTIDE SEQUENCE [LARGE SCALE GENOMIC DNA]</scope>
    <source>
        <strain evidence="9 10">Florida</strain>
    </source>
</reference>
<keyword evidence="10" id="KW-1185">Reference proteome</keyword>
<comment type="similarity">
    <text evidence="2 6">Belongs to the band 7/mec-2 family. HflC subfamily.</text>
</comment>
<feature type="domain" description="Band 7" evidence="8">
    <location>
        <begin position="52"/>
        <end position="214"/>
    </location>
</feature>
<dbReference type="Gene3D" id="3.30.479.30">
    <property type="entry name" value="Band 7 domain"/>
    <property type="match status" value="1"/>
</dbReference>
<dbReference type="eggNOG" id="COG0330">
    <property type="taxonomic scope" value="Bacteria"/>
</dbReference>
<dbReference type="SUPFAM" id="SSF117892">
    <property type="entry name" value="Band 7/SPFH domain"/>
    <property type="match status" value="1"/>
</dbReference>
<dbReference type="PANTHER" id="PTHR42911">
    <property type="entry name" value="MODULATOR OF FTSH PROTEASE HFLC"/>
    <property type="match status" value="1"/>
</dbReference>
<gene>
    <name evidence="9" type="primary">hflC</name>
    <name evidence="9" type="ordered locus">AMF_804</name>
</gene>
<dbReference type="MEROPS" id="I87.001"/>
<comment type="subcellular location">
    <subcellularLocation>
        <location evidence="1">Membrane</location>
        <topology evidence="1">Single-pass membrane protein</topology>
    </subcellularLocation>
</comment>
<dbReference type="GO" id="GO:0016020">
    <property type="term" value="C:membrane"/>
    <property type="evidence" value="ECO:0007669"/>
    <property type="project" value="UniProtKB-SubCell"/>
</dbReference>
<name>B9KGT2_ANAMF</name>
<evidence type="ECO:0000256" key="4">
    <source>
        <dbReference type="ARBA" id="ARBA00022989"/>
    </source>
</evidence>
<evidence type="ECO:0000256" key="2">
    <source>
        <dbReference type="ARBA" id="ARBA00007862"/>
    </source>
</evidence>
<dbReference type="CDD" id="cd03405">
    <property type="entry name" value="SPFH_HflC"/>
    <property type="match status" value="1"/>
</dbReference>
<evidence type="ECO:0000256" key="1">
    <source>
        <dbReference type="ARBA" id="ARBA00004167"/>
    </source>
</evidence>
<dbReference type="Pfam" id="PF01145">
    <property type="entry name" value="Band_7"/>
    <property type="match status" value="1"/>
</dbReference>
<evidence type="ECO:0000259" key="8">
    <source>
        <dbReference type="SMART" id="SM00244"/>
    </source>
</evidence>